<dbReference type="PANTHER" id="PTHR22550:SF5">
    <property type="entry name" value="LEUCINE ZIPPER PROTEIN 4"/>
    <property type="match status" value="1"/>
</dbReference>
<gene>
    <name evidence="4" type="ORF">GC098_15625</name>
</gene>
<feature type="transmembrane region" description="Helical" evidence="3">
    <location>
        <begin position="285"/>
        <end position="306"/>
    </location>
</feature>
<dbReference type="InterPro" id="IPR050768">
    <property type="entry name" value="UPF0353/GerABKA_families"/>
</dbReference>
<evidence type="ECO:0000313" key="5">
    <source>
        <dbReference type="Proteomes" id="UP000616779"/>
    </source>
</evidence>
<feature type="transmembrane region" description="Helical" evidence="3">
    <location>
        <begin position="378"/>
        <end position="397"/>
    </location>
</feature>
<keyword evidence="3" id="KW-0812">Transmembrane</keyword>
<feature type="transmembrane region" description="Helical" evidence="3">
    <location>
        <begin position="243"/>
        <end position="264"/>
    </location>
</feature>
<name>A0ABX1XWE2_9BACL</name>
<sequence>MQNMKNDIPADIIELEQLLEEALNGNPNLIAKYVVLGQQTAAIYYIETLVDQDLLQRDIIQPLLTFVDVPSINETERFPVAGIVQVKVIQSVAEMLLLGWVYLHSDDSRFNFLLNVYKPPNRSFSKAEIESQVFGPQIAFNEILRSNIALLQMYLPSPNLCQENLEVGVEIKTQVAMFYIKNLTDNELVKRVRDRINSLEIDGVVSSAQLVQLIEDNKFTIFPQFVMTERIDRTSYSLSEGKIVLFVSGSPFAIVCPSTMMDFFSSAEDHQVRWNMATFFRLLRVGAMVLSLLFTPIYVAALTFHYEIIPSAMVVPLAESRTRVPFPPLMEALFLEITIELLREAGARLPTKIGQTIGIVGGIVIGQAAVQAGFTSNILIIIVALGTLASFITPIYLMGITIRIIRYPIIILAGFYGGIGIMIGICFLVIHLLRLTSLGQPYLYPLYPFRKGDLKDSILRLPFSFLRERSMFTHGDDTFRFVEQETVTSHGDIDE</sequence>
<dbReference type="Pfam" id="PF03323">
    <property type="entry name" value="GerA"/>
    <property type="match status" value="1"/>
</dbReference>
<dbReference type="InterPro" id="IPR004995">
    <property type="entry name" value="Spore_Ger"/>
</dbReference>
<keyword evidence="3" id="KW-1133">Transmembrane helix</keyword>
<reference evidence="4 5" key="1">
    <citation type="submission" date="2019-10" db="EMBL/GenBank/DDBJ databases">
        <title>Description of Paenibacillus terrestris sp. nov.</title>
        <authorList>
            <person name="Carlier A."/>
            <person name="Qi S."/>
        </authorList>
    </citation>
    <scope>NUCLEOTIDE SEQUENCE [LARGE SCALE GENOMIC DNA]</scope>
    <source>
        <strain evidence="4 5">LMG 31458</strain>
    </source>
</reference>
<protein>
    <submittedName>
        <fullName evidence="4">Spore germination protein</fullName>
    </submittedName>
</protein>
<proteinExistence type="inferred from homology"/>
<accession>A0ABX1XWE2</accession>
<evidence type="ECO:0000256" key="1">
    <source>
        <dbReference type="ARBA" id="ARBA00005278"/>
    </source>
</evidence>
<organism evidence="4 5">
    <name type="scientific">Paenibacillus phytorum</name>
    <dbReference type="NCBI Taxonomy" id="2654977"/>
    <lineage>
        <taxon>Bacteria</taxon>
        <taxon>Bacillati</taxon>
        <taxon>Bacillota</taxon>
        <taxon>Bacilli</taxon>
        <taxon>Bacillales</taxon>
        <taxon>Paenibacillaceae</taxon>
        <taxon>Paenibacillus</taxon>
    </lineage>
</organism>
<dbReference type="Proteomes" id="UP000616779">
    <property type="component" value="Unassembled WGS sequence"/>
</dbReference>
<feature type="transmembrane region" description="Helical" evidence="3">
    <location>
        <begin position="354"/>
        <end position="372"/>
    </location>
</feature>
<comment type="caution">
    <text evidence="4">The sequence shown here is derived from an EMBL/GenBank/DDBJ whole genome shotgun (WGS) entry which is preliminary data.</text>
</comment>
<dbReference type="PANTHER" id="PTHR22550">
    <property type="entry name" value="SPORE GERMINATION PROTEIN"/>
    <property type="match status" value="1"/>
</dbReference>
<evidence type="ECO:0000313" key="4">
    <source>
        <dbReference type="EMBL" id="NOU72836.1"/>
    </source>
</evidence>
<keyword evidence="2 3" id="KW-0472">Membrane</keyword>
<feature type="transmembrane region" description="Helical" evidence="3">
    <location>
        <begin position="409"/>
        <end position="433"/>
    </location>
</feature>
<dbReference type="EMBL" id="WHOA01000099">
    <property type="protein sequence ID" value="NOU72836.1"/>
    <property type="molecule type" value="Genomic_DNA"/>
</dbReference>
<comment type="similarity">
    <text evidence="1">Belongs to the GerABKA family.</text>
</comment>
<evidence type="ECO:0000256" key="2">
    <source>
        <dbReference type="ARBA" id="ARBA00023136"/>
    </source>
</evidence>
<evidence type="ECO:0000256" key="3">
    <source>
        <dbReference type="SAM" id="Phobius"/>
    </source>
</evidence>
<dbReference type="PIRSF" id="PIRSF005690">
    <property type="entry name" value="GerBA"/>
    <property type="match status" value="1"/>
</dbReference>
<keyword evidence="5" id="KW-1185">Reference proteome</keyword>